<evidence type="ECO:0000313" key="3">
    <source>
        <dbReference type="Proteomes" id="UP000204112"/>
    </source>
</evidence>
<dbReference type="KEGG" id="vg:28800392"/>
<reference evidence="3" key="1">
    <citation type="submission" date="2016-03" db="EMBL/GenBank/DDBJ databases">
        <authorList>
            <person name="Ploux O."/>
        </authorList>
    </citation>
    <scope>NUCLEOTIDE SEQUENCE [LARGE SCALE GENOMIC DNA]</scope>
</reference>
<keyword evidence="1" id="KW-0472">Membrane</keyword>
<accession>A0A160DGY1</accession>
<dbReference type="EMBL" id="KU998253">
    <property type="protein sequence ID" value="ANA87396.1"/>
    <property type="molecule type" value="Genomic_DNA"/>
</dbReference>
<keyword evidence="3" id="KW-1185">Reference proteome</keyword>
<sequence length="62" mass="6947">MNKKDVHDVLYVSACLVATILIISNVIESDMDKETAVFVSIMAVILFYASTSGIRFYKKESK</sequence>
<feature type="transmembrane region" description="Helical" evidence="1">
    <location>
        <begin position="9"/>
        <end position="27"/>
    </location>
</feature>
<dbReference type="GeneID" id="28800392"/>
<keyword evidence="1" id="KW-1133">Transmembrane helix</keyword>
<feature type="transmembrane region" description="Helical" evidence="1">
    <location>
        <begin position="39"/>
        <end position="57"/>
    </location>
</feature>
<dbReference type="Proteomes" id="UP000204112">
    <property type="component" value="Segment"/>
</dbReference>
<proteinExistence type="predicted"/>
<name>A0A160DGY1_9CAUD</name>
<dbReference type="RefSeq" id="YP_009274276.1">
    <property type="nucleotide sequence ID" value="NC_030915.1"/>
</dbReference>
<evidence type="ECO:0000313" key="2">
    <source>
        <dbReference type="EMBL" id="ANA87396.1"/>
    </source>
</evidence>
<evidence type="ECO:0000256" key="1">
    <source>
        <dbReference type="SAM" id="Phobius"/>
    </source>
</evidence>
<keyword evidence="1" id="KW-0812">Transmembrane</keyword>
<protein>
    <submittedName>
        <fullName evidence="2">Uncharacterized protein</fullName>
    </submittedName>
</protein>
<organism evidence="2 3">
    <name type="scientific">Gordonia phage Orchid</name>
    <dbReference type="NCBI Taxonomy" id="1838075"/>
    <lineage>
        <taxon>Viruses</taxon>
        <taxon>Duplodnaviria</taxon>
        <taxon>Heunggongvirae</taxon>
        <taxon>Uroviricota</taxon>
        <taxon>Caudoviricetes</taxon>
        <taxon>Orchidvirus</taxon>
        <taxon>Orchidvirus orchid</taxon>
    </lineage>
</organism>
<gene>
    <name evidence="2" type="primary">49</name>
    <name evidence="2" type="ORF">PBI_ORCHID_49</name>
</gene>